<dbReference type="AlphaFoldDB" id="A0A1J5T2K1"/>
<feature type="domain" description="SPOR" evidence="2">
    <location>
        <begin position="118"/>
        <end position="197"/>
    </location>
</feature>
<keyword evidence="3" id="KW-0132">Cell division</keyword>
<keyword evidence="3" id="KW-0131">Cell cycle</keyword>
<gene>
    <name evidence="3" type="ORF">GALL_77840</name>
</gene>
<dbReference type="GO" id="GO:0032506">
    <property type="term" value="P:cytokinetic process"/>
    <property type="evidence" value="ECO:0007669"/>
    <property type="project" value="TreeGrafter"/>
</dbReference>
<evidence type="ECO:0000256" key="1">
    <source>
        <dbReference type="SAM" id="Phobius"/>
    </source>
</evidence>
<evidence type="ECO:0000313" key="3">
    <source>
        <dbReference type="EMBL" id="OIR10472.1"/>
    </source>
</evidence>
<dbReference type="GO" id="GO:0032153">
    <property type="term" value="C:cell division site"/>
    <property type="evidence" value="ECO:0007669"/>
    <property type="project" value="TreeGrafter"/>
</dbReference>
<dbReference type="Pfam" id="PF05036">
    <property type="entry name" value="SPOR"/>
    <property type="match status" value="1"/>
</dbReference>
<proteinExistence type="predicted"/>
<sequence>MSDGKGKVVAGVFIGMVLGIAAAGGVAWYVLQKKATSFTNKDQVKPAPQVAQIPANSPVVAPSSAPVAASGVGEAKQHFEFYKVLTDKPDAAARKNIPKTVAPKEPAVAKAQSVPSAPASKEMYYVQAGSFQNEGDAEKLKAKLAFSGFEASIQKVAIPEKGEWHRVRLGPYNNSEAGKTIAALKQNGIIATQLHAQ</sequence>
<comment type="caution">
    <text evidence="3">The sequence shown here is derived from an EMBL/GenBank/DDBJ whole genome shotgun (WGS) entry which is preliminary data.</text>
</comment>
<dbReference type="PANTHER" id="PTHR38687:SF1">
    <property type="entry name" value="CELL DIVISION PROTEIN DEDD"/>
    <property type="match status" value="1"/>
</dbReference>
<evidence type="ECO:0000259" key="2">
    <source>
        <dbReference type="PROSITE" id="PS51724"/>
    </source>
</evidence>
<dbReference type="InterPro" id="IPR036680">
    <property type="entry name" value="SPOR-like_sf"/>
</dbReference>
<dbReference type="SUPFAM" id="SSF110997">
    <property type="entry name" value="Sporulation related repeat"/>
    <property type="match status" value="1"/>
</dbReference>
<dbReference type="Gene3D" id="3.30.70.1070">
    <property type="entry name" value="Sporulation related repeat"/>
    <property type="match status" value="1"/>
</dbReference>
<dbReference type="GO" id="GO:0042834">
    <property type="term" value="F:peptidoglycan binding"/>
    <property type="evidence" value="ECO:0007669"/>
    <property type="project" value="InterPro"/>
</dbReference>
<dbReference type="InterPro" id="IPR052521">
    <property type="entry name" value="Cell_div_SPOR-domain"/>
</dbReference>
<dbReference type="PROSITE" id="PS51724">
    <property type="entry name" value="SPOR"/>
    <property type="match status" value="1"/>
</dbReference>
<organism evidence="3">
    <name type="scientific">mine drainage metagenome</name>
    <dbReference type="NCBI Taxonomy" id="410659"/>
    <lineage>
        <taxon>unclassified sequences</taxon>
        <taxon>metagenomes</taxon>
        <taxon>ecological metagenomes</taxon>
    </lineage>
</organism>
<dbReference type="PANTHER" id="PTHR38687">
    <property type="entry name" value="CELL DIVISION PROTEIN DEDD-RELATED"/>
    <property type="match status" value="1"/>
</dbReference>
<dbReference type="InterPro" id="IPR007730">
    <property type="entry name" value="SPOR-like_dom"/>
</dbReference>
<name>A0A1J5T2K1_9ZZZZ</name>
<dbReference type="GO" id="GO:0030428">
    <property type="term" value="C:cell septum"/>
    <property type="evidence" value="ECO:0007669"/>
    <property type="project" value="TreeGrafter"/>
</dbReference>
<keyword evidence="1" id="KW-0812">Transmembrane</keyword>
<reference evidence="3" key="1">
    <citation type="submission" date="2016-10" db="EMBL/GenBank/DDBJ databases">
        <title>Sequence of Gallionella enrichment culture.</title>
        <authorList>
            <person name="Poehlein A."/>
            <person name="Muehling M."/>
            <person name="Daniel R."/>
        </authorList>
    </citation>
    <scope>NUCLEOTIDE SEQUENCE</scope>
</reference>
<protein>
    <submittedName>
        <fullName evidence="3">Cell division protein FtsN</fullName>
    </submittedName>
</protein>
<keyword evidence="1" id="KW-1133">Transmembrane helix</keyword>
<keyword evidence="1" id="KW-0472">Membrane</keyword>
<feature type="transmembrane region" description="Helical" evidence="1">
    <location>
        <begin position="12"/>
        <end position="31"/>
    </location>
</feature>
<dbReference type="EMBL" id="MLJW01000023">
    <property type="protein sequence ID" value="OIR10472.1"/>
    <property type="molecule type" value="Genomic_DNA"/>
</dbReference>
<accession>A0A1J5T2K1</accession>